<accession>A0AA47P8L2</accession>
<organism evidence="2 3">
    <name type="scientific">Merluccius polli</name>
    <name type="common">Benguela hake</name>
    <name type="synonym">Merluccius cadenati</name>
    <dbReference type="NCBI Taxonomy" id="89951"/>
    <lineage>
        <taxon>Eukaryota</taxon>
        <taxon>Metazoa</taxon>
        <taxon>Chordata</taxon>
        <taxon>Craniata</taxon>
        <taxon>Vertebrata</taxon>
        <taxon>Euteleostomi</taxon>
        <taxon>Actinopterygii</taxon>
        <taxon>Neopterygii</taxon>
        <taxon>Teleostei</taxon>
        <taxon>Neoteleostei</taxon>
        <taxon>Acanthomorphata</taxon>
        <taxon>Zeiogadaria</taxon>
        <taxon>Gadariae</taxon>
        <taxon>Gadiformes</taxon>
        <taxon>Gadoidei</taxon>
        <taxon>Merlucciidae</taxon>
        <taxon>Merluccius</taxon>
    </lineage>
</organism>
<comment type="caution">
    <text evidence="2">The sequence shown here is derived from an EMBL/GenBank/DDBJ whole genome shotgun (WGS) entry which is preliminary data.</text>
</comment>
<dbReference type="AlphaFoldDB" id="A0AA47P8L2"/>
<protein>
    <submittedName>
        <fullName evidence="2">Uncharacterized protein</fullName>
    </submittedName>
</protein>
<evidence type="ECO:0000256" key="1">
    <source>
        <dbReference type="SAM" id="MobiDB-lite"/>
    </source>
</evidence>
<gene>
    <name evidence="2" type="ORF">N1851_007341</name>
</gene>
<dbReference type="InterPro" id="IPR028236">
    <property type="entry name" value="CPLANE1"/>
</dbReference>
<name>A0AA47P8L2_MERPO</name>
<dbReference type="PANTHER" id="PTHR14492:SF4">
    <property type="entry name" value="CILIOGENESIS AND PLANAR POLARITY EFFECTOR 1"/>
    <property type="match status" value="1"/>
</dbReference>
<reference evidence="2" key="1">
    <citation type="journal article" date="2023" name="Front. Mar. Sci.">
        <title>A new Merluccius polli reference genome to investigate the effects of global change in West African waters.</title>
        <authorList>
            <person name="Mateo J.L."/>
            <person name="Blanco-Fernandez C."/>
            <person name="Garcia-Vazquez E."/>
            <person name="Machado-Schiaffino G."/>
        </authorList>
    </citation>
    <scope>NUCLEOTIDE SEQUENCE</scope>
    <source>
        <strain evidence="2">C29</strain>
        <tissue evidence="2">Fin</tissue>
    </source>
</reference>
<feature type="compositionally biased region" description="Acidic residues" evidence="1">
    <location>
        <begin position="207"/>
        <end position="220"/>
    </location>
</feature>
<dbReference type="GO" id="GO:0060271">
    <property type="term" value="P:cilium assembly"/>
    <property type="evidence" value="ECO:0007669"/>
    <property type="project" value="TreeGrafter"/>
</dbReference>
<dbReference type="Pfam" id="PF15392">
    <property type="entry name" value="Joubert"/>
    <property type="match status" value="1"/>
</dbReference>
<keyword evidence="3" id="KW-1185">Reference proteome</keyword>
<dbReference type="PANTHER" id="PTHR14492">
    <property type="entry name" value="JBTS17"/>
    <property type="match status" value="1"/>
</dbReference>
<feature type="compositionally biased region" description="Basic and acidic residues" evidence="1">
    <location>
        <begin position="156"/>
        <end position="174"/>
    </location>
</feature>
<proteinExistence type="predicted"/>
<sequence>MLLEQYNQRTREACTLIRDLPQATLTLTRAAQTGSAPSPSSVRPLMAHVSGSSKPRNSSSKVQWRPTEPLVNPWEQRTEKQRWRSPLENQQRFGLHRPVSALPKDRLSQVTRRGMISEARGRATPHGPANQGRASHTEGPIKSGMNRSPSRAASAGRRERSEEMEREEMEREEREEMEASSSWNTPLEIAKLPDMKGPKTGVAGLSGDEEEEEEEEEEEGTVGMSWLDQLSDSETSNLSRIDWAEIERLVATEEI</sequence>
<dbReference type="Proteomes" id="UP001174136">
    <property type="component" value="Unassembled WGS sequence"/>
</dbReference>
<feature type="compositionally biased region" description="Low complexity" evidence="1">
    <location>
        <begin position="50"/>
        <end position="60"/>
    </location>
</feature>
<feature type="region of interest" description="Disordered" evidence="1">
    <location>
        <begin position="30"/>
        <end position="235"/>
    </location>
</feature>
<evidence type="ECO:0000313" key="3">
    <source>
        <dbReference type="Proteomes" id="UP001174136"/>
    </source>
</evidence>
<dbReference type="EMBL" id="JAOPHQ010001255">
    <property type="protein sequence ID" value="KAK0151368.1"/>
    <property type="molecule type" value="Genomic_DNA"/>
</dbReference>
<evidence type="ECO:0000313" key="2">
    <source>
        <dbReference type="EMBL" id="KAK0151368.1"/>
    </source>
</evidence>
<dbReference type="GO" id="GO:0035869">
    <property type="term" value="C:ciliary transition zone"/>
    <property type="evidence" value="ECO:0007669"/>
    <property type="project" value="TreeGrafter"/>
</dbReference>